<sequence length="354" mass="39604">MANLPWYMLKQSSHRACIAFDDYQGNNSPSFDIQVTELIVAQSTSSVPVEEPTVQASSEIIAVAVPPVIPEVQSSSQEKEERVAPPVEEKRVTPPVGEKRVTPPVEELVATTNVAEEANTIETVKAKNCYEDGSSHPNFAMFYLHRAEIVTEGPSHMAGFLKDPVDLVLKKFKEVALERTVNFHTASDIYDTWHLQTAAEPEPFEMPYSNPNSYTWDVEEVKVSLQGDGAYNNAIYSGIGKLHVSLPHKWCNLLQKLKQNKSIIGVVCKISWSVHPINSGEDCTFACSSNLTFMKSLKDEYTWAKHALLDLAIDRTDAKHLTRDPESSAYKAADDLYLENTTSTELEHFYAFFK</sequence>
<protein>
    <submittedName>
        <fullName evidence="2">Uncharacterized protein</fullName>
    </submittedName>
</protein>
<dbReference type="OrthoDB" id="10577321at2759"/>
<organism evidence="2 3">
    <name type="scientific">Mytilus galloprovincialis</name>
    <name type="common">Mediterranean mussel</name>
    <dbReference type="NCBI Taxonomy" id="29158"/>
    <lineage>
        <taxon>Eukaryota</taxon>
        <taxon>Metazoa</taxon>
        <taxon>Spiralia</taxon>
        <taxon>Lophotrochozoa</taxon>
        <taxon>Mollusca</taxon>
        <taxon>Bivalvia</taxon>
        <taxon>Autobranchia</taxon>
        <taxon>Pteriomorphia</taxon>
        <taxon>Mytilida</taxon>
        <taxon>Mytiloidea</taxon>
        <taxon>Mytilidae</taxon>
        <taxon>Mytilinae</taxon>
        <taxon>Mytilus</taxon>
    </lineage>
</organism>
<evidence type="ECO:0000256" key="1">
    <source>
        <dbReference type="SAM" id="MobiDB-lite"/>
    </source>
</evidence>
<evidence type="ECO:0000313" key="2">
    <source>
        <dbReference type="EMBL" id="VDI60820.1"/>
    </source>
</evidence>
<gene>
    <name evidence="2" type="ORF">MGAL_10B027800</name>
</gene>
<feature type="compositionally biased region" description="Basic and acidic residues" evidence="1">
    <location>
        <begin position="77"/>
        <end position="99"/>
    </location>
</feature>
<dbReference type="Proteomes" id="UP000596742">
    <property type="component" value="Unassembled WGS sequence"/>
</dbReference>
<keyword evidence="3" id="KW-1185">Reference proteome</keyword>
<dbReference type="AlphaFoldDB" id="A0A8B6G9H7"/>
<feature type="region of interest" description="Disordered" evidence="1">
    <location>
        <begin position="72"/>
        <end position="99"/>
    </location>
</feature>
<name>A0A8B6G9H7_MYTGA</name>
<evidence type="ECO:0000313" key="3">
    <source>
        <dbReference type="Proteomes" id="UP000596742"/>
    </source>
</evidence>
<comment type="caution">
    <text evidence="2">The sequence shown here is derived from an EMBL/GenBank/DDBJ whole genome shotgun (WGS) entry which is preliminary data.</text>
</comment>
<proteinExistence type="predicted"/>
<dbReference type="EMBL" id="UYJE01008071">
    <property type="protein sequence ID" value="VDI60820.1"/>
    <property type="molecule type" value="Genomic_DNA"/>
</dbReference>
<accession>A0A8B6G9H7</accession>
<reference evidence="2" key="1">
    <citation type="submission" date="2018-11" db="EMBL/GenBank/DDBJ databases">
        <authorList>
            <person name="Alioto T."/>
            <person name="Alioto T."/>
        </authorList>
    </citation>
    <scope>NUCLEOTIDE SEQUENCE</scope>
</reference>